<dbReference type="AlphaFoldDB" id="A0A9P0L4C6"/>
<accession>A0A9P0L4C6</accession>
<proteinExistence type="predicted"/>
<organism evidence="1 2">
    <name type="scientific">Acanthoscelides obtectus</name>
    <name type="common">Bean weevil</name>
    <name type="synonym">Bruchus obtectus</name>
    <dbReference type="NCBI Taxonomy" id="200917"/>
    <lineage>
        <taxon>Eukaryota</taxon>
        <taxon>Metazoa</taxon>
        <taxon>Ecdysozoa</taxon>
        <taxon>Arthropoda</taxon>
        <taxon>Hexapoda</taxon>
        <taxon>Insecta</taxon>
        <taxon>Pterygota</taxon>
        <taxon>Neoptera</taxon>
        <taxon>Endopterygota</taxon>
        <taxon>Coleoptera</taxon>
        <taxon>Polyphaga</taxon>
        <taxon>Cucujiformia</taxon>
        <taxon>Chrysomeloidea</taxon>
        <taxon>Chrysomelidae</taxon>
        <taxon>Bruchinae</taxon>
        <taxon>Bruchini</taxon>
        <taxon>Acanthoscelides</taxon>
    </lineage>
</organism>
<protein>
    <submittedName>
        <fullName evidence="1">Uncharacterized protein</fullName>
    </submittedName>
</protein>
<dbReference type="EMBL" id="CAKOFQ010007091">
    <property type="protein sequence ID" value="CAH1990540.1"/>
    <property type="molecule type" value="Genomic_DNA"/>
</dbReference>
<reference evidence="1" key="1">
    <citation type="submission" date="2022-03" db="EMBL/GenBank/DDBJ databases">
        <authorList>
            <person name="Sayadi A."/>
        </authorList>
    </citation>
    <scope>NUCLEOTIDE SEQUENCE</scope>
</reference>
<keyword evidence="2" id="KW-1185">Reference proteome</keyword>
<comment type="caution">
    <text evidence="1">The sequence shown here is derived from an EMBL/GenBank/DDBJ whole genome shotgun (WGS) entry which is preliminary data.</text>
</comment>
<name>A0A9P0L4C6_ACAOB</name>
<dbReference type="Proteomes" id="UP001152888">
    <property type="component" value="Unassembled WGS sequence"/>
</dbReference>
<evidence type="ECO:0000313" key="1">
    <source>
        <dbReference type="EMBL" id="CAH1990540.1"/>
    </source>
</evidence>
<evidence type="ECO:0000313" key="2">
    <source>
        <dbReference type="Proteomes" id="UP001152888"/>
    </source>
</evidence>
<gene>
    <name evidence="1" type="ORF">ACAOBT_LOCUS19722</name>
</gene>
<sequence>MIGCVSREPHKFRRQYANRFSRQPSIVACQLFQTTRSVIASLIFYPRLSPSLPITSLLRLFFKSPPIYPSPLSPFTILSKTHDKPQYNDLVP</sequence>